<dbReference type="PANTHER" id="PTHR43039">
    <property type="entry name" value="ESTERASE-RELATED"/>
    <property type="match status" value="1"/>
</dbReference>
<dbReference type="SUPFAM" id="SSF53474">
    <property type="entry name" value="alpha/beta-Hydrolases"/>
    <property type="match status" value="1"/>
</dbReference>
<feature type="region of interest" description="Disordered" evidence="3">
    <location>
        <begin position="65"/>
        <end position="101"/>
    </location>
</feature>
<dbReference type="Pfam" id="PF00561">
    <property type="entry name" value="Abhydrolase_1"/>
    <property type="match status" value="1"/>
</dbReference>
<dbReference type="Proteomes" id="UP000054558">
    <property type="component" value="Unassembled WGS sequence"/>
</dbReference>
<dbReference type="InterPro" id="IPR000073">
    <property type="entry name" value="AB_hydrolase_1"/>
</dbReference>
<protein>
    <recommendedName>
        <fullName evidence="4">AB hydrolase-1 domain-containing protein</fullName>
    </recommendedName>
</protein>
<feature type="region of interest" description="Disordered" evidence="3">
    <location>
        <begin position="145"/>
        <end position="212"/>
    </location>
</feature>
<sequence>MLTLADIHKARIVGDGEEIVLLGHGFGTDQTVWHNLEPLLLRRRFRVMLYNLMGQGTGVPTGFSSTSLGHSANSRVSVDSNGSDSPKATGKKATAIERATSDVANEEFERELKALQLSQHGGAGESRRGMFGRKINESFSRLFTRSKKKSKAGETAVSEKTHEEEPVELHPEESANGAASKDPEFSGRRDFKIEDLDREGDERPERIDEEETEGIVSAEDFNHSRYTTLDAFAEDLINLMDEMGVKQCIYVGHSVSGMIGLVASVRRPDLFKKLVLLTSSPRYLNDGDYVGGFQDEDIDNLLASIKTNYKAWVQGFAPVAIHTPDNEAVADYAAGLLDVRPDVAYCILSTIFRSDYRHLLPEVSVPCHVLVSNNDVAVPLGVGEYMHKHLPNSALEVLSTHGHLPHLSSPMLVNAALIKHIEQLP</sequence>
<reference evidence="5 6" key="1">
    <citation type="journal article" date="2014" name="Nat. Commun.">
        <title>Klebsormidium flaccidum genome reveals primary factors for plant terrestrial adaptation.</title>
        <authorList>
            <person name="Hori K."/>
            <person name="Maruyama F."/>
            <person name="Fujisawa T."/>
            <person name="Togashi T."/>
            <person name="Yamamoto N."/>
            <person name="Seo M."/>
            <person name="Sato S."/>
            <person name="Yamada T."/>
            <person name="Mori H."/>
            <person name="Tajima N."/>
            <person name="Moriyama T."/>
            <person name="Ikeuchi M."/>
            <person name="Watanabe M."/>
            <person name="Wada H."/>
            <person name="Kobayashi K."/>
            <person name="Saito M."/>
            <person name="Masuda T."/>
            <person name="Sasaki-Sekimoto Y."/>
            <person name="Mashiguchi K."/>
            <person name="Awai K."/>
            <person name="Shimojima M."/>
            <person name="Masuda S."/>
            <person name="Iwai M."/>
            <person name="Nobusawa T."/>
            <person name="Narise T."/>
            <person name="Kondo S."/>
            <person name="Saito H."/>
            <person name="Sato R."/>
            <person name="Murakawa M."/>
            <person name="Ihara Y."/>
            <person name="Oshima-Yamada Y."/>
            <person name="Ohtaka K."/>
            <person name="Satoh M."/>
            <person name="Sonobe K."/>
            <person name="Ishii M."/>
            <person name="Ohtani R."/>
            <person name="Kanamori-Sato M."/>
            <person name="Honoki R."/>
            <person name="Miyazaki D."/>
            <person name="Mochizuki H."/>
            <person name="Umetsu J."/>
            <person name="Higashi K."/>
            <person name="Shibata D."/>
            <person name="Kamiya Y."/>
            <person name="Sato N."/>
            <person name="Nakamura Y."/>
            <person name="Tabata S."/>
            <person name="Ida S."/>
            <person name="Kurokawa K."/>
            <person name="Ohta H."/>
        </authorList>
    </citation>
    <scope>NUCLEOTIDE SEQUENCE [LARGE SCALE GENOMIC DNA]</scope>
    <source>
        <strain evidence="5 6">NIES-2285</strain>
    </source>
</reference>
<name>A0A1Y1I6L2_KLENI</name>
<feature type="domain" description="AB hydrolase-1" evidence="4">
    <location>
        <begin position="19"/>
        <end position="285"/>
    </location>
</feature>
<comment type="similarity">
    <text evidence="1">Belongs to the AB hydrolase superfamily.</text>
</comment>
<dbReference type="FunFam" id="3.40.50.1820:FF:000042">
    <property type="entry name" value="probable strigolactone esterase DAD2"/>
    <property type="match status" value="1"/>
</dbReference>
<keyword evidence="2" id="KW-0378">Hydrolase</keyword>
<accession>A0A1Y1I6L2</accession>
<evidence type="ECO:0000256" key="3">
    <source>
        <dbReference type="SAM" id="MobiDB-lite"/>
    </source>
</evidence>
<dbReference type="InterPro" id="IPR029058">
    <property type="entry name" value="AB_hydrolase_fold"/>
</dbReference>
<dbReference type="GO" id="GO:0016787">
    <property type="term" value="F:hydrolase activity"/>
    <property type="evidence" value="ECO:0007669"/>
    <property type="project" value="UniProtKB-KW"/>
</dbReference>
<evidence type="ECO:0000256" key="2">
    <source>
        <dbReference type="ARBA" id="ARBA00022801"/>
    </source>
</evidence>
<gene>
    <name evidence="5" type="ORF">KFL_002050140</name>
</gene>
<feature type="compositionally biased region" description="Basic and acidic residues" evidence="3">
    <location>
        <begin position="181"/>
        <end position="206"/>
    </location>
</feature>
<dbReference type="EMBL" id="DF237154">
    <property type="protein sequence ID" value="GAQ84771.1"/>
    <property type="molecule type" value="Genomic_DNA"/>
</dbReference>
<keyword evidence="6" id="KW-1185">Reference proteome</keyword>
<feature type="compositionally biased region" description="Basic and acidic residues" evidence="3">
    <location>
        <begin position="157"/>
        <end position="173"/>
    </location>
</feature>
<organism evidence="5 6">
    <name type="scientific">Klebsormidium nitens</name>
    <name type="common">Green alga</name>
    <name type="synonym">Ulothrix nitens</name>
    <dbReference type="NCBI Taxonomy" id="105231"/>
    <lineage>
        <taxon>Eukaryota</taxon>
        <taxon>Viridiplantae</taxon>
        <taxon>Streptophyta</taxon>
        <taxon>Klebsormidiophyceae</taxon>
        <taxon>Klebsormidiales</taxon>
        <taxon>Klebsormidiaceae</taxon>
        <taxon>Klebsormidium</taxon>
    </lineage>
</organism>
<evidence type="ECO:0000313" key="5">
    <source>
        <dbReference type="EMBL" id="GAQ84771.1"/>
    </source>
</evidence>
<evidence type="ECO:0000256" key="1">
    <source>
        <dbReference type="ARBA" id="ARBA00008645"/>
    </source>
</evidence>
<dbReference type="AlphaFoldDB" id="A0A1Y1I6L2"/>
<dbReference type="OrthoDB" id="408373at2759"/>
<proteinExistence type="inferred from homology"/>
<evidence type="ECO:0000259" key="4">
    <source>
        <dbReference type="Pfam" id="PF00561"/>
    </source>
</evidence>
<dbReference type="Gene3D" id="3.40.50.1820">
    <property type="entry name" value="alpha/beta hydrolase"/>
    <property type="match status" value="2"/>
</dbReference>
<evidence type="ECO:0000313" key="6">
    <source>
        <dbReference type="Proteomes" id="UP000054558"/>
    </source>
</evidence>
<feature type="compositionally biased region" description="Polar residues" evidence="3">
    <location>
        <begin position="65"/>
        <end position="86"/>
    </location>
</feature>